<reference evidence="3 4" key="1">
    <citation type="submission" date="2015-11" db="EMBL/GenBank/DDBJ databases">
        <title>Genomic analysis of 38 Legionella species identifies large and diverse effector repertoires.</title>
        <authorList>
            <person name="Burstein D."/>
            <person name="Amaro F."/>
            <person name="Zusman T."/>
            <person name="Lifshitz Z."/>
            <person name="Cohen O."/>
            <person name="Gilbert J.A."/>
            <person name="Pupko T."/>
            <person name="Shuman H.A."/>
            <person name="Segal G."/>
        </authorList>
    </citation>
    <scope>NUCLEOTIDE SEQUENCE [LARGE SCALE GENOMIC DNA]</scope>
    <source>
        <strain evidence="3 4">SE-32A-C8</strain>
    </source>
</reference>
<feature type="transmembrane region" description="Helical" evidence="1">
    <location>
        <begin position="45"/>
        <end position="62"/>
    </location>
</feature>
<dbReference type="Proteomes" id="UP000054773">
    <property type="component" value="Unassembled WGS sequence"/>
</dbReference>
<feature type="chain" id="PRO_5006913436" evidence="2">
    <location>
        <begin position="21"/>
        <end position="66"/>
    </location>
</feature>
<keyword evidence="1" id="KW-1133">Transmembrane helix</keyword>
<evidence type="ECO:0000256" key="1">
    <source>
        <dbReference type="SAM" id="Phobius"/>
    </source>
</evidence>
<comment type="caution">
    <text evidence="3">The sequence shown here is derived from an EMBL/GenBank/DDBJ whole genome shotgun (WGS) entry which is preliminary data.</text>
</comment>
<dbReference type="OrthoDB" id="5648794at2"/>
<dbReference type="AlphaFoldDB" id="A0A0W0TSW0"/>
<dbReference type="PATRIC" id="fig|448.7.peg.951"/>
<sequence length="66" mass="7131">MLVKVIACLCLILMSVTAAYADLIEPSLNVDFVEGYFGGFGKLSLSAVVFGIAVIVWVAGYMRKKK</sequence>
<dbReference type="EMBL" id="LNYA01000020">
    <property type="protein sequence ID" value="KTC98442.1"/>
    <property type="molecule type" value="Genomic_DNA"/>
</dbReference>
<evidence type="ECO:0000313" key="4">
    <source>
        <dbReference type="Proteomes" id="UP000054773"/>
    </source>
</evidence>
<dbReference type="RefSeq" id="WP_131751164.1">
    <property type="nucleotide sequence ID" value="NZ_CAAAHY010000032.1"/>
</dbReference>
<dbReference type="STRING" id="448.Lery_0910"/>
<evidence type="ECO:0000313" key="3">
    <source>
        <dbReference type="EMBL" id="KTC98442.1"/>
    </source>
</evidence>
<accession>A0A0W0TSW0</accession>
<evidence type="ECO:0000256" key="2">
    <source>
        <dbReference type="SAM" id="SignalP"/>
    </source>
</evidence>
<feature type="signal peptide" evidence="2">
    <location>
        <begin position="1"/>
        <end position="20"/>
    </location>
</feature>
<keyword evidence="2" id="KW-0732">Signal</keyword>
<name>A0A0W0TSW0_LEGER</name>
<keyword evidence="1" id="KW-0472">Membrane</keyword>
<gene>
    <name evidence="3" type="ORF">Lery_0910</name>
</gene>
<proteinExistence type="predicted"/>
<keyword evidence="1" id="KW-0812">Transmembrane</keyword>
<protein>
    <submittedName>
        <fullName evidence="3">Uncharacterized protein</fullName>
    </submittedName>
</protein>
<organism evidence="3 4">
    <name type="scientific">Legionella erythra</name>
    <dbReference type="NCBI Taxonomy" id="448"/>
    <lineage>
        <taxon>Bacteria</taxon>
        <taxon>Pseudomonadati</taxon>
        <taxon>Pseudomonadota</taxon>
        <taxon>Gammaproteobacteria</taxon>
        <taxon>Legionellales</taxon>
        <taxon>Legionellaceae</taxon>
        <taxon>Legionella</taxon>
    </lineage>
</organism>
<keyword evidence="4" id="KW-1185">Reference proteome</keyword>